<evidence type="ECO:0000313" key="10">
    <source>
        <dbReference type="Proteomes" id="UP000295525"/>
    </source>
</evidence>
<keyword evidence="1 7" id="KW-1003">Cell membrane</keyword>
<evidence type="ECO:0000256" key="3">
    <source>
        <dbReference type="ARBA" id="ARBA00022989"/>
    </source>
</evidence>
<gene>
    <name evidence="9" type="ORF">EDC26_1075</name>
</gene>
<dbReference type="Pfam" id="PF04347">
    <property type="entry name" value="FliO"/>
    <property type="match status" value="1"/>
</dbReference>
<proteinExistence type="inferred from homology"/>
<dbReference type="NCBIfam" id="TIGR03500">
    <property type="entry name" value="FliO_TIGR"/>
    <property type="match status" value="1"/>
</dbReference>
<keyword evidence="3 7" id="KW-1133">Transmembrane helix</keyword>
<dbReference type="OrthoDB" id="9182371at2"/>
<sequence>MTEAAALRLILSLFFVLALILAAAWLTRRAGWLRAGPKRILKLVDTQSLGPRTYVALVDIDNTRLVLGVTTSQISLLHTLPRPEPDPRTSSVEPEPASASAFARTLRQIMTRRR</sequence>
<dbReference type="RefSeq" id="WP_132582348.1">
    <property type="nucleotide sequence ID" value="NZ_SMAJ01000007.1"/>
</dbReference>
<reference evidence="9 10" key="1">
    <citation type="submission" date="2019-03" db="EMBL/GenBank/DDBJ databases">
        <title>Genomic Encyclopedia of Type Strains, Phase IV (KMG-IV): sequencing the most valuable type-strain genomes for metagenomic binning, comparative biology and taxonomic classification.</title>
        <authorList>
            <person name="Goeker M."/>
        </authorList>
    </citation>
    <scope>NUCLEOTIDE SEQUENCE [LARGE SCALE GENOMIC DNA]</scope>
    <source>
        <strain evidence="9 10">DSM 24591</strain>
    </source>
</reference>
<dbReference type="PANTHER" id="PTHR38766:SF1">
    <property type="entry name" value="FLAGELLAR PROTEIN FLIO"/>
    <property type="match status" value="1"/>
</dbReference>
<evidence type="ECO:0000256" key="2">
    <source>
        <dbReference type="ARBA" id="ARBA00022692"/>
    </source>
</evidence>
<name>A0A4R3M1K2_9BURK</name>
<keyword evidence="9" id="KW-0966">Cell projection</keyword>
<dbReference type="EMBL" id="SMAJ01000007">
    <property type="protein sequence ID" value="TCT06950.1"/>
    <property type="molecule type" value="Genomic_DNA"/>
</dbReference>
<keyword evidence="4 7" id="KW-0472">Membrane</keyword>
<comment type="subcellular location">
    <subcellularLocation>
        <location evidence="7">Cell membrane</location>
    </subcellularLocation>
    <subcellularLocation>
        <location evidence="7">Bacterial flagellum basal body</location>
    </subcellularLocation>
</comment>
<keyword evidence="10" id="KW-1185">Reference proteome</keyword>
<evidence type="ECO:0000313" key="9">
    <source>
        <dbReference type="EMBL" id="TCT06950.1"/>
    </source>
</evidence>
<evidence type="ECO:0000256" key="1">
    <source>
        <dbReference type="ARBA" id="ARBA00022475"/>
    </source>
</evidence>
<feature type="compositionally biased region" description="Low complexity" evidence="8">
    <location>
        <begin position="90"/>
        <end position="102"/>
    </location>
</feature>
<evidence type="ECO:0000256" key="6">
    <source>
        <dbReference type="ARBA" id="ARBA00037937"/>
    </source>
</evidence>
<dbReference type="InterPro" id="IPR022781">
    <property type="entry name" value="Flagellar_biosynth_FliO"/>
</dbReference>
<comment type="caution">
    <text evidence="9">The sequence shown here is derived from an EMBL/GenBank/DDBJ whole genome shotgun (WGS) entry which is preliminary data.</text>
</comment>
<dbReference type="Proteomes" id="UP000295525">
    <property type="component" value="Unassembled WGS sequence"/>
</dbReference>
<evidence type="ECO:0000256" key="7">
    <source>
        <dbReference type="RuleBase" id="RU362064"/>
    </source>
</evidence>
<evidence type="ECO:0000256" key="5">
    <source>
        <dbReference type="ARBA" id="ARBA00023143"/>
    </source>
</evidence>
<organism evidence="9 10">
    <name type="scientific">Paralcaligenes ureilyticus</name>
    <dbReference type="NCBI Taxonomy" id="627131"/>
    <lineage>
        <taxon>Bacteria</taxon>
        <taxon>Pseudomonadati</taxon>
        <taxon>Pseudomonadota</taxon>
        <taxon>Betaproteobacteria</taxon>
        <taxon>Burkholderiales</taxon>
        <taxon>Alcaligenaceae</taxon>
        <taxon>Paralcaligenes</taxon>
    </lineage>
</organism>
<accession>A0A4R3M1K2</accession>
<dbReference type="AlphaFoldDB" id="A0A4R3M1K2"/>
<comment type="similarity">
    <text evidence="6 7">Belongs to the FliO/MopB family.</text>
</comment>
<dbReference type="GO" id="GO:0009425">
    <property type="term" value="C:bacterial-type flagellum basal body"/>
    <property type="evidence" value="ECO:0007669"/>
    <property type="project" value="UniProtKB-SubCell"/>
</dbReference>
<feature type="region of interest" description="Disordered" evidence="8">
    <location>
        <begin position="79"/>
        <end position="102"/>
    </location>
</feature>
<keyword evidence="2 7" id="KW-0812">Transmembrane</keyword>
<keyword evidence="9" id="KW-0969">Cilium</keyword>
<dbReference type="PANTHER" id="PTHR38766">
    <property type="entry name" value="FLAGELLAR PROTEIN FLIO"/>
    <property type="match status" value="1"/>
</dbReference>
<evidence type="ECO:0000256" key="4">
    <source>
        <dbReference type="ARBA" id="ARBA00023136"/>
    </source>
</evidence>
<feature type="transmembrane region" description="Helical" evidence="7">
    <location>
        <begin position="6"/>
        <end position="26"/>
    </location>
</feature>
<keyword evidence="9" id="KW-0282">Flagellum</keyword>
<dbReference type="GO" id="GO:0005886">
    <property type="term" value="C:plasma membrane"/>
    <property type="evidence" value="ECO:0007669"/>
    <property type="project" value="UniProtKB-SubCell"/>
</dbReference>
<protein>
    <recommendedName>
        <fullName evidence="7">Flagellar protein</fullName>
    </recommendedName>
</protein>
<keyword evidence="5 7" id="KW-0975">Bacterial flagellum</keyword>
<evidence type="ECO:0000256" key="8">
    <source>
        <dbReference type="SAM" id="MobiDB-lite"/>
    </source>
</evidence>
<dbReference type="GO" id="GO:0044781">
    <property type="term" value="P:bacterial-type flagellum organization"/>
    <property type="evidence" value="ECO:0007669"/>
    <property type="project" value="UniProtKB-UniRule"/>
</dbReference>
<dbReference type="InterPro" id="IPR052205">
    <property type="entry name" value="FliO/MopB"/>
</dbReference>